<dbReference type="Proteomes" id="UP001500392">
    <property type="component" value="Unassembled WGS sequence"/>
</dbReference>
<evidence type="ECO:0000313" key="3">
    <source>
        <dbReference type="Proteomes" id="UP001500392"/>
    </source>
</evidence>
<keyword evidence="1" id="KW-1133">Transmembrane helix</keyword>
<feature type="transmembrane region" description="Helical" evidence="1">
    <location>
        <begin position="75"/>
        <end position="96"/>
    </location>
</feature>
<evidence type="ECO:0000256" key="1">
    <source>
        <dbReference type="SAM" id="Phobius"/>
    </source>
</evidence>
<keyword evidence="3" id="KW-1185">Reference proteome</keyword>
<keyword evidence="1" id="KW-0472">Membrane</keyword>
<protein>
    <recommendedName>
        <fullName evidence="4">Ferric reductase like transmembrane component</fullName>
    </recommendedName>
</protein>
<dbReference type="RefSeq" id="WP_344937735.1">
    <property type="nucleotide sequence ID" value="NZ_BAABDM010000007.1"/>
</dbReference>
<proteinExistence type="predicted"/>
<dbReference type="EMBL" id="BAABDM010000007">
    <property type="protein sequence ID" value="GAA4102744.1"/>
    <property type="molecule type" value="Genomic_DNA"/>
</dbReference>
<reference evidence="3" key="1">
    <citation type="journal article" date="2019" name="Int. J. Syst. Evol. Microbiol.">
        <title>The Global Catalogue of Microorganisms (GCM) 10K type strain sequencing project: providing services to taxonomists for standard genome sequencing and annotation.</title>
        <authorList>
            <consortium name="The Broad Institute Genomics Platform"/>
            <consortium name="The Broad Institute Genome Sequencing Center for Infectious Disease"/>
            <person name="Wu L."/>
            <person name="Ma J."/>
        </authorList>
    </citation>
    <scope>NUCLEOTIDE SEQUENCE [LARGE SCALE GENOMIC DNA]</scope>
    <source>
        <strain evidence="3">JCM 17304</strain>
    </source>
</reference>
<evidence type="ECO:0000313" key="2">
    <source>
        <dbReference type="EMBL" id="GAA4102744.1"/>
    </source>
</evidence>
<organism evidence="2 3">
    <name type="scientific">Zhongshania borealis</name>
    <dbReference type="NCBI Taxonomy" id="889488"/>
    <lineage>
        <taxon>Bacteria</taxon>
        <taxon>Pseudomonadati</taxon>
        <taxon>Pseudomonadota</taxon>
        <taxon>Gammaproteobacteria</taxon>
        <taxon>Cellvibrionales</taxon>
        <taxon>Spongiibacteraceae</taxon>
        <taxon>Zhongshania</taxon>
    </lineage>
</organism>
<feature type="transmembrane region" description="Helical" evidence="1">
    <location>
        <begin position="108"/>
        <end position="128"/>
    </location>
</feature>
<feature type="transmembrane region" description="Helical" evidence="1">
    <location>
        <begin position="42"/>
        <end position="63"/>
    </location>
</feature>
<name>A0ABP7X213_9GAMM</name>
<accession>A0ABP7X213</accession>
<keyword evidence="1" id="KW-0812">Transmembrane</keyword>
<feature type="transmembrane region" description="Helical" evidence="1">
    <location>
        <begin position="12"/>
        <end position="30"/>
    </location>
</feature>
<feature type="transmembrane region" description="Helical" evidence="1">
    <location>
        <begin position="269"/>
        <end position="295"/>
    </location>
</feature>
<gene>
    <name evidence="2" type="ORF">GCM10022414_30770</name>
</gene>
<evidence type="ECO:0008006" key="4">
    <source>
        <dbReference type="Google" id="ProtNLM"/>
    </source>
</evidence>
<comment type="caution">
    <text evidence="2">The sequence shown here is derived from an EMBL/GenBank/DDBJ whole genome shotgun (WGS) entry which is preliminary data.</text>
</comment>
<sequence length="296" mass="33395">MYVNILNYAKRRYFWWAIILLISSSGLYLSQATALPPNGGSWQGYVLGSIGMLLIVWLSCLGIRKRRYASKGANIQAWVSAHVYLGISLIVIATLHSAFQFGLNVHTLAYALMCAVIASGLIGLYAYLRYPRLIVENRANQPFEQRLESLDKIDKESLALAATCDADIQNMISSALERTAIGGNLLTQFLGRDQSSVNMPTSGSAHGHTNIRSNENQQTVINFLVTKIPNTHKPGEAERLQKLLYIIGRRHEILRRLRRELCLQLRIKLWLSLHIPLTIALLVSLSIHIFTVFFYW</sequence>